<dbReference type="Proteomes" id="UP001501057">
    <property type="component" value="Unassembled WGS sequence"/>
</dbReference>
<organism evidence="1 2">
    <name type="scientific">Aeromicrobium alkaliterrae</name>
    <dbReference type="NCBI Taxonomy" id="302168"/>
    <lineage>
        <taxon>Bacteria</taxon>
        <taxon>Bacillati</taxon>
        <taxon>Actinomycetota</taxon>
        <taxon>Actinomycetes</taxon>
        <taxon>Propionibacteriales</taxon>
        <taxon>Nocardioidaceae</taxon>
        <taxon>Aeromicrobium</taxon>
    </lineage>
</organism>
<protein>
    <submittedName>
        <fullName evidence="1">Uncharacterized protein</fullName>
    </submittedName>
</protein>
<dbReference type="RefSeq" id="WP_344197659.1">
    <property type="nucleotide sequence ID" value="NZ_BAAAME010000002.1"/>
</dbReference>
<proteinExistence type="predicted"/>
<keyword evidence="2" id="KW-1185">Reference proteome</keyword>
<name>A0ABN2JIP4_9ACTN</name>
<dbReference type="EMBL" id="BAAAME010000002">
    <property type="protein sequence ID" value="GAA1728423.1"/>
    <property type="molecule type" value="Genomic_DNA"/>
</dbReference>
<comment type="caution">
    <text evidence="1">The sequence shown here is derived from an EMBL/GenBank/DDBJ whole genome shotgun (WGS) entry which is preliminary data.</text>
</comment>
<evidence type="ECO:0000313" key="1">
    <source>
        <dbReference type="EMBL" id="GAA1728423.1"/>
    </source>
</evidence>
<sequence>MEVPDGTRAGYPAVESDGPGIDVPIVPKRAHVWVNLTEYRSKQQVLEYPGLILGWRRGVKGWEAHVIWTSPLTDGSGRITAHLAWIGAHQLRPV</sequence>
<reference evidence="1 2" key="1">
    <citation type="journal article" date="2019" name="Int. J. Syst. Evol. Microbiol.">
        <title>The Global Catalogue of Microorganisms (GCM) 10K type strain sequencing project: providing services to taxonomists for standard genome sequencing and annotation.</title>
        <authorList>
            <consortium name="The Broad Institute Genomics Platform"/>
            <consortium name="The Broad Institute Genome Sequencing Center for Infectious Disease"/>
            <person name="Wu L."/>
            <person name="Ma J."/>
        </authorList>
    </citation>
    <scope>NUCLEOTIDE SEQUENCE [LARGE SCALE GENOMIC DNA]</scope>
    <source>
        <strain evidence="1 2">JCM 13518</strain>
    </source>
</reference>
<accession>A0ABN2JIP4</accession>
<evidence type="ECO:0000313" key="2">
    <source>
        <dbReference type="Proteomes" id="UP001501057"/>
    </source>
</evidence>
<gene>
    <name evidence="1" type="ORF">GCM10009710_06320</name>
</gene>